<dbReference type="Gramene" id="Pp3c16_18994V3.1">
    <property type="protein sequence ID" value="PAC:32985455.CDS.1"/>
    <property type="gene ID" value="Pp3c16_18994"/>
</dbReference>
<dbReference type="InParanoid" id="A0A2K1J995"/>
<evidence type="ECO:0000313" key="4">
    <source>
        <dbReference type="Proteomes" id="UP000006727"/>
    </source>
</evidence>
<keyword evidence="1" id="KW-0812">Transmembrane</keyword>
<dbReference type="EnsemblPlants" id="Pp3c16_18994V3.1">
    <property type="protein sequence ID" value="PAC:32985455.CDS.1"/>
    <property type="gene ID" value="Pp3c16_18994"/>
</dbReference>
<dbReference type="Proteomes" id="UP000006727">
    <property type="component" value="Chromosome 16"/>
</dbReference>
<reference evidence="2 4" key="2">
    <citation type="journal article" date="2018" name="Plant J.">
        <title>The Physcomitrella patens chromosome-scale assembly reveals moss genome structure and evolution.</title>
        <authorList>
            <person name="Lang D."/>
            <person name="Ullrich K.K."/>
            <person name="Murat F."/>
            <person name="Fuchs J."/>
            <person name="Jenkins J."/>
            <person name="Haas F.B."/>
            <person name="Piednoel M."/>
            <person name="Gundlach H."/>
            <person name="Van Bel M."/>
            <person name="Meyberg R."/>
            <person name="Vives C."/>
            <person name="Morata J."/>
            <person name="Symeonidi A."/>
            <person name="Hiss M."/>
            <person name="Muchero W."/>
            <person name="Kamisugi Y."/>
            <person name="Saleh O."/>
            <person name="Blanc G."/>
            <person name="Decker E.L."/>
            <person name="van Gessel N."/>
            <person name="Grimwood J."/>
            <person name="Hayes R.D."/>
            <person name="Graham S.W."/>
            <person name="Gunter L.E."/>
            <person name="McDaniel S.F."/>
            <person name="Hoernstein S.N.W."/>
            <person name="Larsson A."/>
            <person name="Li F.W."/>
            <person name="Perroud P.F."/>
            <person name="Phillips J."/>
            <person name="Ranjan P."/>
            <person name="Rokshar D.S."/>
            <person name="Rothfels C.J."/>
            <person name="Schneider L."/>
            <person name="Shu S."/>
            <person name="Stevenson D.W."/>
            <person name="Thummler F."/>
            <person name="Tillich M."/>
            <person name="Villarreal Aguilar J.C."/>
            <person name="Widiez T."/>
            <person name="Wong G.K."/>
            <person name="Wymore A."/>
            <person name="Zhang Y."/>
            <person name="Zimmer A.D."/>
            <person name="Quatrano R.S."/>
            <person name="Mayer K.F.X."/>
            <person name="Goodstein D."/>
            <person name="Casacuberta J.M."/>
            <person name="Vandepoele K."/>
            <person name="Reski R."/>
            <person name="Cuming A.C."/>
            <person name="Tuskan G.A."/>
            <person name="Maumus F."/>
            <person name="Salse J."/>
            <person name="Schmutz J."/>
            <person name="Rensing S.A."/>
        </authorList>
    </citation>
    <scope>NUCLEOTIDE SEQUENCE [LARGE SCALE GENOMIC DNA]</scope>
    <source>
        <strain evidence="3 4">cv. Gransden 2004</strain>
    </source>
</reference>
<reference evidence="3" key="3">
    <citation type="submission" date="2020-12" db="UniProtKB">
        <authorList>
            <consortium name="EnsemblPlants"/>
        </authorList>
    </citation>
    <scope>IDENTIFICATION</scope>
</reference>
<sequence>MIQALSKLEIGFSKRLCCRTRSSRSRTYVMITNLLQLKVGFEPGFDCVERYSRELAPVRVTGNSSQPHCVLCSAGDNTCNSLLHDRSTRILCILGFTVVNLVIGTQLVAMFHSSFYFPEKKNANARISLDPDRMPILWKSGCLRAAPNPGGRTRIFYFILFYFVVSNKI</sequence>
<protein>
    <submittedName>
        <fullName evidence="2 3">Uncharacterized protein</fullName>
    </submittedName>
</protein>
<feature type="transmembrane region" description="Helical" evidence="1">
    <location>
        <begin position="90"/>
        <end position="111"/>
    </location>
</feature>
<dbReference type="AlphaFoldDB" id="A0A2K1J995"/>
<name>A0A2K1J995_PHYPA</name>
<accession>A0A2K1J995</accession>
<keyword evidence="1" id="KW-1133">Transmembrane helix</keyword>
<evidence type="ECO:0000313" key="3">
    <source>
        <dbReference type="EnsemblPlants" id="PAC:32985455.CDS.1"/>
    </source>
</evidence>
<proteinExistence type="predicted"/>
<reference evidence="2 4" key="1">
    <citation type="journal article" date="2008" name="Science">
        <title>The Physcomitrella genome reveals evolutionary insights into the conquest of land by plants.</title>
        <authorList>
            <person name="Rensing S."/>
            <person name="Lang D."/>
            <person name="Zimmer A."/>
            <person name="Terry A."/>
            <person name="Salamov A."/>
            <person name="Shapiro H."/>
            <person name="Nishiyama T."/>
            <person name="Perroud P.-F."/>
            <person name="Lindquist E."/>
            <person name="Kamisugi Y."/>
            <person name="Tanahashi T."/>
            <person name="Sakakibara K."/>
            <person name="Fujita T."/>
            <person name="Oishi K."/>
            <person name="Shin-I T."/>
            <person name="Kuroki Y."/>
            <person name="Toyoda A."/>
            <person name="Suzuki Y."/>
            <person name="Hashimoto A."/>
            <person name="Yamaguchi K."/>
            <person name="Sugano A."/>
            <person name="Kohara Y."/>
            <person name="Fujiyama A."/>
            <person name="Anterola A."/>
            <person name="Aoki S."/>
            <person name="Ashton N."/>
            <person name="Barbazuk W.B."/>
            <person name="Barker E."/>
            <person name="Bennetzen J."/>
            <person name="Bezanilla M."/>
            <person name="Blankenship R."/>
            <person name="Cho S.H."/>
            <person name="Dutcher S."/>
            <person name="Estelle M."/>
            <person name="Fawcett J.A."/>
            <person name="Gundlach H."/>
            <person name="Hanada K."/>
            <person name="Heyl A."/>
            <person name="Hicks K.A."/>
            <person name="Hugh J."/>
            <person name="Lohr M."/>
            <person name="Mayer K."/>
            <person name="Melkozernov A."/>
            <person name="Murata T."/>
            <person name="Nelson D."/>
            <person name="Pils B."/>
            <person name="Prigge M."/>
            <person name="Reiss B."/>
            <person name="Renner T."/>
            <person name="Rombauts S."/>
            <person name="Rushton P."/>
            <person name="Sanderfoot A."/>
            <person name="Schween G."/>
            <person name="Shiu S.-H."/>
            <person name="Stueber K."/>
            <person name="Theodoulou F.L."/>
            <person name="Tu H."/>
            <person name="Van de Peer Y."/>
            <person name="Verrier P.J."/>
            <person name="Waters E."/>
            <person name="Wood A."/>
            <person name="Yang L."/>
            <person name="Cove D."/>
            <person name="Cuming A."/>
            <person name="Hasebe M."/>
            <person name="Lucas S."/>
            <person name="Mishler D.B."/>
            <person name="Reski R."/>
            <person name="Grigoriev I."/>
            <person name="Quatrano R.S."/>
            <person name="Boore J.L."/>
        </authorList>
    </citation>
    <scope>NUCLEOTIDE SEQUENCE [LARGE SCALE GENOMIC DNA]</scope>
    <source>
        <strain evidence="3 4">cv. Gransden 2004</strain>
    </source>
</reference>
<evidence type="ECO:0000256" key="1">
    <source>
        <dbReference type="SAM" id="Phobius"/>
    </source>
</evidence>
<keyword evidence="4" id="KW-1185">Reference proteome</keyword>
<dbReference type="EMBL" id="ABEU02000016">
    <property type="protein sequence ID" value="PNR38096.1"/>
    <property type="molecule type" value="Genomic_DNA"/>
</dbReference>
<keyword evidence="1" id="KW-0472">Membrane</keyword>
<gene>
    <name evidence="2" type="ORF">PHYPA_021207</name>
</gene>
<evidence type="ECO:0000313" key="2">
    <source>
        <dbReference type="EMBL" id="PNR38096.1"/>
    </source>
</evidence>
<organism evidence="2">
    <name type="scientific">Physcomitrium patens</name>
    <name type="common">Spreading-leaved earth moss</name>
    <name type="synonym">Physcomitrella patens</name>
    <dbReference type="NCBI Taxonomy" id="3218"/>
    <lineage>
        <taxon>Eukaryota</taxon>
        <taxon>Viridiplantae</taxon>
        <taxon>Streptophyta</taxon>
        <taxon>Embryophyta</taxon>
        <taxon>Bryophyta</taxon>
        <taxon>Bryophytina</taxon>
        <taxon>Bryopsida</taxon>
        <taxon>Funariidae</taxon>
        <taxon>Funariales</taxon>
        <taxon>Funariaceae</taxon>
        <taxon>Physcomitrium</taxon>
    </lineage>
</organism>